<dbReference type="AlphaFoldDB" id="A0A1E8Q329"/>
<organism evidence="2 3">
    <name type="scientific">Mycolicibacterium grossiae</name>
    <dbReference type="NCBI Taxonomy" id="1552759"/>
    <lineage>
        <taxon>Bacteria</taxon>
        <taxon>Bacillati</taxon>
        <taxon>Actinomycetota</taxon>
        <taxon>Actinomycetes</taxon>
        <taxon>Mycobacteriales</taxon>
        <taxon>Mycobacteriaceae</taxon>
        <taxon>Mycolicibacterium</taxon>
    </lineage>
</organism>
<dbReference type="CDD" id="cd00093">
    <property type="entry name" value="HTH_XRE"/>
    <property type="match status" value="1"/>
</dbReference>
<dbReference type="PANTHER" id="PTHR35010:SF2">
    <property type="entry name" value="BLL4672 PROTEIN"/>
    <property type="match status" value="1"/>
</dbReference>
<dbReference type="Proteomes" id="UP000178953">
    <property type="component" value="Unassembled WGS sequence"/>
</dbReference>
<dbReference type="GO" id="GO:0003677">
    <property type="term" value="F:DNA binding"/>
    <property type="evidence" value="ECO:0007669"/>
    <property type="project" value="InterPro"/>
</dbReference>
<name>A0A1E8Q329_9MYCO</name>
<sequence length="288" mass="31601">MAATIDLRTEIRDFLRSRRSRITPQKAGLSAYGGHRRVPGLRREEVALLAGVSVEYYVRMERGALAGTSEAVLDAVASALRLDDVERDHLFDLARQSAMPPGGRRGDPSTTVRPAWQGVLDAITDAPALIRNRRHDVLALNHLGRALYAPMLADGRRPANTARFVYLNPDAAASFFVDYDRISPNVAAMLRREAIRDPHDEDLVDLVGELAAGSELFRRQWATQDVRLHGYGRKRVDHPAVGRLELDFESMDLPTEAGLQLNVYTAPAGSAAADGLVALASWTAGETR</sequence>
<dbReference type="SUPFAM" id="SSF47413">
    <property type="entry name" value="lambda repressor-like DNA-binding domains"/>
    <property type="match status" value="1"/>
</dbReference>
<dbReference type="Gene3D" id="3.30.450.180">
    <property type="match status" value="1"/>
</dbReference>
<evidence type="ECO:0000259" key="1">
    <source>
        <dbReference type="SMART" id="SM00530"/>
    </source>
</evidence>
<comment type="caution">
    <text evidence="2">The sequence shown here is derived from an EMBL/GenBank/DDBJ whole genome shotgun (WGS) entry which is preliminary data.</text>
</comment>
<dbReference type="PANTHER" id="PTHR35010">
    <property type="entry name" value="BLL4672 PROTEIN-RELATED"/>
    <property type="match status" value="1"/>
</dbReference>
<accession>A0A1E8Q329</accession>
<dbReference type="InterPro" id="IPR010982">
    <property type="entry name" value="Lambda_DNA-bd_dom_sf"/>
</dbReference>
<reference evidence="2 3" key="1">
    <citation type="submission" date="2016-09" db="EMBL/GenBank/DDBJ databases">
        <title>genome sequence of Mycobacterium sp. 739 SCH.</title>
        <authorList>
            <person name="Greninger A.L."/>
            <person name="Qin X."/>
            <person name="Jerome K."/>
            <person name="Vora S."/>
            <person name="Quinn K."/>
        </authorList>
    </citation>
    <scope>NUCLEOTIDE SEQUENCE [LARGE SCALE GENOMIC DNA]</scope>
    <source>
        <strain evidence="2 3">SCH</strain>
    </source>
</reference>
<dbReference type="InterPro" id="IPR041413">
    <property type="entry name" value="MLTR_LBD"/>
</dbReference>
<dbReference type="InterPro" id="IPR001387">
    <property type="entry name" value="Cro/C1-type_HTH"/>
</dbReference>
<dbReference type="Pfam" id="PF17765">
    <property type="entry name" value="MLTR_LBD"/>
    <property type="match status" value="1"/>
</dbReference>
<gene>
    <name evidence="2" type="ORF">BEL07_15745</name>
</gene>
<feature type="domain" description="HTH cro/C1-type" evidence="1">
    <location>
        <begin position="14"/>
        <end position="87"/>
    </location>
</feature>
<dbReference type="SMART" id="SM00530">
    <property type="entry name" value="HTH_XRE"/>
    <property type="match status" value="1"/>
</dbReference>
<dbReference type="RefSeq" id="WP_070354047.1">
    <property type="nucleotide sequence ID" value="NZ_CP043474.1"/>
</dbReference>
<proteinExistence type="predicted"/>
<dbReference type="Gene3D" id="1.10.260.40">
    <property type="entry name" value="lambda repressor-like DNA-binding domains"/>
    <property type="match status" value="1"/>
</dbReference>
<dbReference type="OrthoDB" id="3608749at2"/>
<dbReference type="EMBL" id="MCHX01000034">
    <property type="protein sequence ID" value="OFJ52807.1"/>
    <property type="molecule type" value="Genomic_DNA"/>
</dbReference>
<evidence type="ECO:0000313" key="3">
    <source>
        <dbReference type="Proteomes" id="UP000178953"/>
    </source>
</evidence>
<dbReference type="Pfam" id="PF13560">
    <property type="entry name" value="HTH_31"/>
    <property type="match status" value="1"/>
</dbReference>
<keyword evidence="3" id="KW-1185">Reference proteome</keyword>
<evidence type="ECO:0000313" key="2">
    <source>
        <dbReference type="EMBL" id="OFJ52807.1"/>
    </source>
</evidence>
<protein>
    <submittedName>
        <fullName evidence="2">Transcriptional regulator</fullName>
    </submittedName>
</protein>